<evidence type="ECO:0000313" key="6">
    <source>
        <dbReference type="Ensembl" id="ENSSORP00005015786.1"/>
    </source>
</evidence>
<dbReference type="PANTHER" id="PTHR12509">
    <property type="entry name" value="SPERMATOGENESIS-ASSOCIATED 4-RELATED"/>
    <property type="match status" value="1"/>
</dbReference>
<dbReference type="AlphaFoldDB" id="A0A672ZEP9"/>
<dbReference type="Proteomes" id="UP000472271">
    <property type="component" value="Chromosome 10"/>
</dbReference>
<accession>A0A672ZEP9</accession>
<gene>
    <name evidence="6" type="primary">spata4</name>
</gene>
<dbReference type="FunFam" id="1.10.418.10:FF:000061">
    <property type="entry name" value="Spermatogenesis associated 4"/>
    <property type="match status" value="1"/>
</dbReference>
<dbReference type="InterPro" id="IPR036872">
    <property type="entry name" value="CH_dom_sf"/>
</dbReference>
<name>A0A672ZEP9_9TELE</name>
<reference evidence="6" key="3">
    <citation type="submission" date="2025-09" db="UniProtKB">
        <authorList>
            <consortium name="Ensembl"/>
        </authorList>
    </citation>
    <scope>IDENTIFICATION</scope>
</reference>
<dbReference type="PROSITE" id="PS50021">
    <property type="entry name" value="CH"/>
    <property type="match status" value="1"/>
</dbReference>
<comment type="function">
    <text evidence="3">May play a role in apoptosis regulation.</text>
</comment>
<evidence type="ECO:0000256" key="4">
    <source>
        <dbReference type="ARBA" id="ARBA00071322"/>
    </source>
</evidence>
<organism evidence="6 7">
    <name type="scientific">Sphaeramia orbicularis</name>
    <name type="common">orbiculate cardinalfish</name>
    <dbReference type="NCBI Taxonomy" id="375764"/>
    <lineage>
        <taxon>Eukaryota</taxon>
        <taxon>Metazoa</taxon>
        <taxon>Chordata</taxon>
        <taxon>Craniata</taxon>
        <taxon>Vertebrata</taxon>
        <taxon>Euteleostomi</taxon>
        <taxon>Actinopterygii</taxon>
        <taxon>Neopterygii</taxon>
        <taxon>Teleostei</taxon>
        <taxon>Neoteleostei</taxon>
        <taxon>Acanthomorphata</taxon>
        <taxon>Gobiaria</taxon>
        <taxon>Kurtiformes</taxon>
        <taxon>Apogonoidei</taxon>
        <taxon>Apogonidae</taxon>
        <taxon>Apogoninae</taxon>
        <taxon>Sphaeramia</taxon>
    </lineage>
</organism>
<dbReference type="SUPFAM" id="SSF47576">
    <property type="entry name" value="Calponin-homology domain, CH-domain"/>
    <property type="match status" value="1"/>
</dbReference>
<dbReference type="InterPro" id="IPR052111">
    <property type="entry name" value="Spermatogenesis_Ciliary_MAP"/>
</dbReference>
<dbReference type="GO" id="GO:0005634">
    <property type="term" value="C:nucleus"/>
    <property type="evidence" value="ECO:0007669"/>
    <property type="project" value="UniProtKB-SubCell"/>
</dbReference>
<reference evidence="6" key="2">
    <citation type="submission" date="2025-08" db="UniProtKB">
        <authorList>
            <consortium name="Ensembl"/>
        </authorList>
    </citation>
    <scope>IDENTIFICATION</scope>
</reference>
<protein>
    <recommendedName>
        <fullName evidence="4">Spermatogenesis-associated protein 4</fullName>
    </recommendedName>
</protein>
<reference evidence="6" key="1">
    <citation type="submission" date="2019-06" db="EMBL/GenBank/DDBJ databases">
        <authorList>
            <consortium name="Wellcome Sanger Institute Data Sharing"/>
        </authorList>
    </citation>
    <scope>NUCLEOTIDE SEQUENCE [LARGE SCALE GENOMIC DNA]</scope>
</reference>
<evidence type="ECO:0000256" key="2">
    <source>
        <dbReference type="ARBA" id="ARBA00023242"/>
    </source>
</evidence>
<comment type="subcellular location">
    <subcellularLocation>
        <location evidence="1">Nucleus</location>
    </subcellularLocation>
</comment>
<dbReference type="GO" id="GO:0005930">
    <property type="term" value="C:axoneme"/>
    <property type="evidence" value="ECO:0007669"/>
    <property type="project" value="TreeGrafter"/>
</dbReference>
<evidence type="ECO:0000256" key="1">
    <source>
        <dbReference type="ARBA" id="ARBA00004123"/>
    </source>
</evidence>
<dbReference type="Gene3D" id="1.10.418.10">
    <property type="entry name" value="Calponin-like domain"/>
    <property type="match status" value="1"/>
</dbReference>
<dbReference type="InterPro" id="IPR010441">
    <property type="entry name" value="CH_2"/>
</dbReference>
<feature type="domain" description="Calponin-homology (CH)" evidence="5">
    <location>
        <begin position="10"/>
        <end position="114"/>
    </location>
</feature>
<dbReference type="Pfam" id="PF06294">
    <property type="entry name" value="CH_2"/>
    <property type="match status" value="1"/>
</dbReference>
<evidence type="ECO:0000256" key="3">
    <source>
        <dbReference type="ARBA" id="ARBA00058372"/>
    </source>
</evidence>
<evidence type="ECO:0000313" key="7">
    <source>
        <dbReference type="Proteomes" id="UP000472271"/>
    </source>
</evidence>
<evidence type="ECO:0000259" key="5">
    <source>
        <dbReference type="PROSITE" id="PS50021"/>
    </source>
</evidence>
<dbReference type="PANTHER" id="PTHR12509:SF8">
    <property type="entry name" value="SPERMATOGENESIS-ASSOCIATED PROTEIN 4"/>
    <property type="match status" value="1"/>
</dbReference>
<keyword evidence="7" id="KW-1185">Reference proteome</keyword>
<sequence length="220" mass="24947">MSYAPSPKNTGLPREVVQWLQNLDLSRYPKNVRRDFSNGYLVAEIFAHYYPKEFLVYSYDKGTSFSAKQENWSQIKQSLQKLNLHLLNEVIHGTIHCKQGAAELLVQEIYTLLTNRRSLQSPKPDFTDRQYQEQLPSLARSTASQAIKNNLKITEIMAETDISANQRKTADIVHRHMAFKAAEKALNPGEFLLLGCYSASSSLCLSPLASTTTLQKSKSY</sequence>
<dbReference type="GO" id="GO:0008017">
    <property type="term" value="F:microtubule binding"/>
    <property type="evidence" value="ECO:0007669"/>
    <property type="project" value="TreeGrafter"/>
</dbReference>
<dbReference type="Ensembl" id="ENSSORT00005016282.1">
    <property type="protein sequence ID" value="ENSSORP00005015786.1"/>
    <property type="gene ID" value="ENSSORG00005008004.1"/>
</dbReference>
<keyword evidence="2" id="KW-0539">Nucleus</keyword>
<dbReference type="GO" id="GO:0051493">
    <property type="term" value="P:regulation of cytoskeleton organization"/>
    <property type="evidence" value="ECO:0007669"/>
    <property type="project" value="TreeGrafter"/>
</dbReference>
<dbReference type="InterPro" id="IPR001715">
    <property type="entry name" value="CH_dom"/>
</dbReference>
<proteinExistence type="predicted"/>